<sequence length="258" mass="29102">MGFLQKVREYKLEEIKSLRVLSSEERTKPVLNPIESLKVHPVIAEVKQASPSVGMIRSVDPVRQALRYERGGAGAVSVLVDSRFFKGSWRYLKDVADAVKLPVLCKEFVLSEIQIDAAFAFGADIILFIYSFVENERLQDLLSYAKSKGLHTLLEVFERRHVEGALDLKDVDFVGVNSRNLNDLSVDVERACDIMREIPEDRFKVAESGIKSMDDANRFLDSGANAFLIGEALMRGDKPEVFIKEINGVCENMRNKRC</sequence>
<dbReference type="InterPro" id="IPR013785">
    <property type="entry name" value="Aldolase_TIM"/>
</dbReference>
<gene>
    <name evidence="10" type="primary">trpC</name>
    <name evidence="10" type="ORF">TST_1491</name>
</gene>
<evidence type="ECO:0000256" key="4">
    <source>
        <dbReference type="ARBA" id="ARBA00022605"/>
    </source>
</evidence>
<dbReference type="SUPFAM" id="SSF51366">
    <property type="entry name" value="Ribulose-phoshate binding barrel"/>
    <property type="match status" value="1"/>
</dbReference>
<evidence type="ECO:0000256" key="1">
    <source>
        <dbReference type="ARBA" id="ARBA00001633"/>
    </source>
</evidence>
<dbReference type="RefSeq" id="WP_068550307.1">
    <property type="nucleotide sequence ID" value="NZ_AP013035.1"/>
</dbReference>
<dbReference type="InterPro" id="IPR013798">
    <property type="entry name" value="Indole-3-glycerol_P_synth_dom"/>
</dbReference>
<dbReference type="PANTHER" id="PTHR22854:SF2">
    <property type="entry name" value="INDOLE-3-GLYCEROL-PHOSPHATE SYNTHASE"/>
    <property type="match status" value="1"/>
</dbReference>
<dbReference type="Gene3D" id="3.20.20.70">
    <property type="entry name" value="Aldolase class I"/>
    <property type="match status" value="1"/>
</dbReference>
<dbReference type="InterPro" id="IPR001468">
    <property type="entry name" value="Indole-3-GlycerolPSynthase_CS"/>
</dbReference>
<organism evidence="10 11">
    <name type="scientific">Thermosulfidibacter takaii (strain DSM 17441 / JCM 13301 / NBRC 103674 / ABI70S6)</name>
    <dbReference type="NCBI Taxonomy" id="1298851"/>
    <lineage>
        <taxon>Bacteria</taxon>
        <taxon>Pseudomonadati</taxon>
        <taxon>Thermosulfidibacterota</taxon>
        <taxon>Thermosulfidibacteria</taxon>
        <taxon>Thermosulfidibacterales</taxon>
        <taxon>Thermosulfidibacteraceae</taxon>
    </lineage>
</organism>
<dbReference type="PROSITE" id="PS00614">
    <property type="entry name" value="IGPS"/>
    <property type="match status" value="1"/>
</dbReference>
<dbReference type="GO" id="GO:0004640">
    <property type="term" value="F:phosphoribosylanthranilate isomerase activity"/>
    <property type="evidence" value="ECO:0007669"/>
    <property type="project" value="TreeGrafter"/>
</dbReference>
<dbReference type="UniPathway" id="UPA00035">
    <property type="reaction ID" value="UER00043"/>
</dbReference>
<proteinExistence type="predicted"/>
<evidence type="ECO:0000256" key="6">
    <source>
        <dbReference type="ARBA" id="ARBA00022822"/>
    </source>
</evidence>
<evidence type="ECO:0000313" key="11">
    <source>
        <dbReference type="Proteomes" id="UP000063234"/>
    </source>
</evidence>
<feature type="domain" description="Indole-3-glycerol phosphate synthase" evidence="9">
    <location>
        <begin position="33"/>
        <end position="245"/>
    </location>
</feature>
<keyword evidence="4" id="KW-0028">Amino-acid biosynthesis</keyword>
<dbReference type="STRING" id="1298851.TST_1491"/>
<keyword evidence="5" id="KW-0210">Decarboxylase</keyword>
<protein>
    <recommendedName>
        <fullName evidence="3">indole-3-glycerol-phosphate synthase</fullName>
        <ecNumber evidence="3">4.1.1.48</ecNumber>
    </recommendedName>
</protein>
<name>A0A0S3QVC7_THET7</name>
<keyword evidence="8 10" id="KW-0456">Lyase</keyword>
<reference evidence="11" key="1">
    <citation type="journal article" date="2018" name="Science">
        <title>A primordial and reversible TCA cycle in a facultatively chemolithoautotrophic thermophile.</title>
        <authorList>
            <person name="Nunoura T."/>
            <person name="Chikaraishi Y."/>
            <person name="Izaki R."/>
            <person name="Suwa T."/>
            <person name="Sato T."/>
            <person name="Harada T."/>
            <person name="Mori K."/>
            <person name="Kato Y."/>
            <person name="Miyazaki M."/>
            <person name="Shimamura S."/>
            <person name="Yanagawa K."/>
            <person name="Shuto A."/>
            <person name="Ohkouchi N."/>
            <person name="Fujita N."/>
            <person name="Takaki Y."/>
            <person name="Atomi H."/>
            <person name="Takai K."/>
        </authorList>
    </citation>
    <scope>NUCLEOTIDE SEQUENCE [LARGE SCALE GENOMIC DNA]</scope>
    <source>
        <strain evidence="11">DSM 17441 / JCM 13301 / NBRC 103674 / ABI70S6</strain>
    </source>
</reference>
<keyword evidence="6" id="KW-0822">Tryptophan biosynthesis</keyword>
<dbReference type="KEGG" id="ttk:TST_1491"/>
<evidence type="ECO:0000256" key="7">
    <source>
        <dbReference type="ARBA" id="ARBA00023141"/>
    </source>
</evidence>
<evidence type="ECO:0000259" key="9">
    <source>
        <dbReference type="Pfam" id="PF00218"/>
    </source>
</evidence>
<dbReference type="Proteomes" id="UP000063234">
    <property type="component" value="Chromosome"/>
</dbReference>
<comment type="pathway">
    <text evidence="2">Amino-acid biosynthesis; L-tryptophan biosynthesis; L-tryptophan from chorismate: step 4/5.</text>
</comment>
<accession>A0A0S3QVC7</accession>
<dbReference type="PANTHER" id="PTHR22854">
    <property type="entry name" value="TRYPTOPHAN BIOSYNTHESIS PROTEIN"/>
    <property type="match status" value="1"/>
</dbReference>
<keyword evidence="11" id="KW-1185">Reference proteome</keyword>
<dbReference type="OrthoDB" id="9804217at2"/>
<dbReference type="GO" id="GO:0000162">
    <property type="term" value="P:L-tryptophan biosynthetic process"/>
    <property type="evidence" value="ECO:0007669"/>
    <property type="project" value="UniProtKB-UniPathway"/>
</dbReference>
<dbReference type="CDD" id="cd00331">
    <property type="entry name" value="IGPS"/>
    <property type="match status" value="1"/>
</dbReference>
<dbReference type="EMBL" id="AP013035">
    <property type="protein sequence ID" value="BAT72277.1"/>
    <property type="molecule type" value="Genomic_DNA"/>
</dbReference>
<evidence type="ECO:0000256" key="3">
    <source>
        <dbReference type="ARBA" id="ARBA00012362"/>
    </source>
</evidence>
<keyword evidence="7" id="KW-0057">Aromatic amino acid biosynthesis</keyword>
<dbReference type="EC" id="4.1.1.48" evidence="3"/>
<dbReference type="AlphaFoldDB" id="A0A0S3QVC7"/>
<evidence type="ECO:0000256" key="2">
    <source>
        <dbReference type="ARBA" id="ARBA00004696"/>
    </source>
</evidence>
<dbReference type="GO" id="GO:0004425">
    <property type="term" value="F:indole-3-glycerol-phosphate synthase activity"/>
    <property type="evidence" value="ECO:0007669"/>
    <property type="project" value="UniProtKB-EC"/>
</dbReference>
<dbReference type="Pfam" id="PF00218">
    <property type="entry name" value="IGPS"/>
    <property type="match status" value="1"/>
</dbReference>
<evidence type="ECO:0000256" key="5">
    <source>
        <dbReference type="ARBA" id="ARBA00022793"/>
    </source>
</evidence>
<comment type="catalytic activity">
    <reaction evidence="1">
        <text>1-(2-carboxyphenylamino)-1-deoxy-D-ribulose 5-phosphate + H(+) = (1S,2R)-1-C-(indol-3-yl)glycerol 3-phosphate + CO2 + H2O</text>
        <dbReference type="Rhea" id="RHEA:23476"/>
        <dbReference type="ChEBI" id="CHEBI:15377"/>
        <dbReference type="ChEBI" id="CHEBI:15378"/>
        <dbReference type="ChEBI" id="CHEBI:16526"/>
        <dbReference type="ChEBI" id="CHEBI:58613"/>
        <dbReference type="ChEBI" id="CHEBI:58866"/>
        <dbReference type="EC" id="4.1.1.48"/>
    </reaction>
</comment>
<dbReference type="InterPro" id="IPR011060">
    <property type="entry name" value="RibuloseP-bd_barrel"/>
</dbReference>
<evidence type="ECO:0000256" key="8">
    <source>
        <dbReference type="ARBA" id="ARBA00023239"/>
    </source>
</evidence>
<evidence type="ECO:0000313" key="10">
    <source>
        <dbReference type="EMBL" id="BAT72277.1"/>
    </source>
</evidence>
<dbReference type="InterPro" id="IPR045186">
    <property type="entry name" value="Indole-3-glycerol_P_synth"/>
</dbReference>